<dbReference type="InterPro" id="IPR017850">
    <property type="entry name" value="Alkaline_phosphatase_core_sf"/>
</dbReference>
<dbReference type="Gene3D" id="3.30.1120.10">
    <property type="match status" value="1"/>
</dbReference>
<comment type="similarity">
    <text evidence="1">Belongs to the sulfatase family.</text>
</comment>
<dbReference type="FunFam" id="3.40.720.10:FF:000047">
    <property type="entry name" value="Arylsulfatase"/>
    <property type="match status" value="1"/>
</dbReference>
<dbReference type="PANTHER" id="PTHR42693">
    <property type="entry name" value="ARYLSULFATASE FAMILY MEMBER"/>
    <property type="match status" value="1"/>
</dbReference>
<dbReference type="CDD" id="cd16025">
    <property type="entry name" value="PAS_like"/>
    <property type="match status" value="1"/>
</dbReference>
<dbReference type="InterPro" id="IPR024607">
    <property type="entry name" value="Sulfatase_CS"/>
</dbReference>
<feature type="domain" description="Sulfatase N-terminal" evidence="5">
    <location>
        <begin position="37"/>
        <end position="429"/>
    </location>
</feature>
<dbReference type="InterPro" id="IPR000917">
    <property type="entry name" value="Sulfatase_N"/>
</dbReference>
<dbReference type="Pfam" id="PF00884">
    <property type="entry name" value="Sulfatase"/>
    <property type="match status" value="1"/>
</dbReference>
<evidence type="ECO:0000313" key="6">
    <source>
        <dbReference type="EMBL" id="TKT88886.1"/>
    </source>
</evidence>
<keyword evidence="3" id="KW-0378">Hydrolase</keyword>
<dbReference type="RefSeq" id="WP_137342740.1">
    <property type="nucleotide sequence ID" value="NZ_BSQH01000019.1"/>
</dbReference>
<accession>A0A4U6CX15</accession>
<dbReference type="SUPFAM" id="SSF53649">
    <property type="entry name" value="Alkaline phosphatase-like"/>
    <property type="match status" value="1"/>
</dbReference>
<evidence type="ECO:0000256" key="3">
    <source>
        <dbReference type="ARBA" id="ARBA00022801"/>
    </source>
</evidence>
<keyword evidence="7" id="KW-1185">Reference proteome</keyword>
<gene>
    <name evidence="6" type="ORF">FDK13_24935</name>
</gene>
<keyword evidence="2" id="KW-0479">Metal-binding</keyword>
<evidence type="ECO:0000256" key="2">
    <source>
        <dbReference type="ARBA" id="ARBA00022723"/>
    </source>
</evidence>
<dbReference type="PROSITE" id="PS00149">
    <property type="entry name" value="SULFATASE_2"/>
    <property type="match status" value="1"/>
</dbReference>
<evidence type="ECO:0000259" key="5">
    <source>
        <dbReference type="Pfam" id="PF00884"/>
    </source>
</evidence>
<comment type="caution">
    <text evidence="6">The sequence shown here is derived from an EMBL/GenBank/DDBJ whole genome shotgun (WGS) entry which is preliminary data.</text>
</comment>
<organism evidence="6 7">
    <name type="scientific">Dyadobacter frigoris</name>
    <dbReference type="NCBI Taxonomy" id="2576211"/>
    <lineage>
        <taxon>Bacteria</taxon>
        <taxon>Pseudomonadati</taxon>
        <taxon>Bacteroidota</taxon>
        <taxon>Cytophagia</taxon>
        <taxon>Cytophagales</taxon>
        <taxon>Spirosomataceae</taxon>
        <taxon>Dyadobacter</taxon>
    </lineage>
</organism>
<keyword evidence="4" id="KW-0106">Calcium</keyword>
<evidence type="ECO:0000313" key="7">
    <source>
        <dbReference type="Proteomes" id="UP000304900"/>
    </source>
</evidence>
<dbReference type="InterPro" id="IPR050738">
    <property type="entry name" value="Sulfatase"/>
</dbReference>
<proteinExistence type="inferred from homology"/>
<dbReference type="AlphaFoldDB" id="A0A4U6CX15"/>
<evidence type="ECO:0000256" key="4">
    <source>
        <dbReference type="ARBA" id="ARBA00022837"/>
    </source>
</evidence>
<dbReference type="PANTHER" id="PTHR42693:SF53">
    <property type="entry name" value="ENDO-4-O-SULFATASE"/>
    <property type="match status" value="1"/>
</dbReference>
<dbReference type="GO" id="GO:0004065">
    <property type="term" value="F:arylsulfatase activity"/>
    <property type="evidence" value="ECO:0007669"/>
    <property type="project" value="TreeGrafter"/>
</dbReference>
<protein>
    <submittedName>
        <fullName evidence="6">Arylsulfatase</fullName>
    </submittedName>
</protein>
<dbReference type="Gene3D" id="3.40.720.10">
    <property type="entry name" value="Alkaline Phosphatase, subunit A"/>
    <property type="match status" value="1"/>
</dbReference>
<reference evidence="6 7" key="1">
    <citation type="submission" date="2019-05" db="EMBL/GenBank/DDBJ databases">
        <title>Dyadobacter AR-3-8 sp. nov., isolated from arctic soil.</title>
        <authorList>
            <person name="Chaudhary D.K."/>
        </authorList>
    </citation>
    <scope>NUCLEOTIDE SEQUENCE [LARGE SCALE GENOMIC DNA]</scope>
    <source>
        <strain evidence="6 7">AR-3-8</strain>
    </source>
</reference>
<dbReference type="OrthoDB" id="9764377at2"/>
<name>A0A4U6CX15_9BACT</name>
<evidence type="ECO:0000256" key="1">
    <source>
        <dbReference type="ARBA" id="ARBA00008779"/>
    </source>
</evidence>
<dbReference type="EMBL" id="SZVO01000013">
    <property type="protein sequence ID" value="TKT88886.1"/>
    <property type="molecule type" value="Genomic_DNA"/>
</dbReference>
<dbReference type="Proteomes" id="UP000304900">
    <property type="component" value="Unassembled WGS sequence"/>
</dbReference>
<sequence length="534" mass="60704">MLQPPIRFTFVRRIFQYSFFVLAVTTNLNAQQKNEKPNIIVILADDLGFSDLGSFGSEINTPNLDKLANEGLKFTQFYNSGRCCPSRAALLTGLYPHQAGVGDMVQDKGSPAYQGFLSEHSVTIAQLLKTAGYNTIVSGKWHVGLVPSALAHNRGFDKSFTMQNNGSSYFNSEPIYNDGRKVTFLLNGKPVVRQDTSKYLTQAITDFAIKSLDEIKSEPNPFFLYLTYNAPHWPIQALPEDITKYKGKYLKGWEKLRAERFLKQKQLGIIKKEWQLSEKYDQVPDWDKLTSSEKDFWDMRMAIYAAMIDRMDHEIGNILTKLKELKKDKNTIILFVSDNGGSGDTVKDWDYVTQKNGPQGTVNSIDSYYPPWGNVSNTPLKLFKKNTHEGGIATPFIAWYPKMIKAGTVSDHIGHVIDIMPTCLDIAGVEYPKDFSSKNLMPLEGNSLLKIFKNQSAPEHQALFWEHEGSRAIRKGDWKLVAEINQPWELYNLKSDRSETKNIASQQPEKVKELEKEFLQWANKVGVVDWNTIK</sequence>
<dbReference type="GO" id="GO:0046872">
    <property type="term" value="F:metal ion binding"/>
    <property type="evidence" value="ECO:0007669"/>
    <property type="project" value="UniProtKB-KW"/>
</dbReference>